<sequence>MYVETHNKLGNPRRIECTRVVIRDVQFNNPIAVIIEHTPGQFWIAQAGEEKFQRALDLMGIKDTLIVHSLEESESADGRAS</sequence>
<comment type="caution">
    <text evidence="1">The sequence shown here is derived from an EMBL/GenBank/DDBJ whole genome shotgun (WGS) entry which is preliminary data.</text>
</comment>
<feature type="non-terminal residue" evidence="1">
    <location>
        <position position="81"/>
    </location>
</feature>
<reference evidence="1" key="1">
    <citation type="journal article" date="2014" name="Front. Microbiol.">
        <title>High frequency of phylogenetically diverse reductive dehalogenase-homologous genes in deep subseafloor sedimentary metagenomes.</title>
        <authorList>
            <person name="Kawai M."/>
            <person name="Futagami T."/>
            <person name="Toyoda A."/>
            <person name="Takaki Y."/>
            <person name="Nishi S."/>
            <person name="Hori S."/>
            <person name="Arai W."/>
            <person name="Tsubouchi T."/>
            <person name="Morono Y."/>
            <person name="Uchiyama I."/>
            <person name="Ito T."/>
            <person name="Fujiyama A."/>
            <person name="Inagaki F."/>
            <person name="Takami H."/>
        </authorList>
    </citation>
    <scope>NUCLEOTIDE SEQUENCE</scope>
    <source>
        <strain evidence="1">Expedition CK06-06</strain>
    </source>
</reference>
<name>X0ZDT1_9ZZZZ</name>
<gene>
    <name evidence="1" type="ORF">S01H4_20794</name>
</gene>
<evidence type="ECO:0000313" key="1">
    <source>
        <dbReference type="EMBL" id="GAG67444.1"/>
    </source>
</evidence>
<proteinExistence type="predicted"/>
<dbReference type="AlphaFoldDB" id="X0ZDT1"/>
<accession>X0ZDT1</accession>
<protein>
    <submittedName>
        <fullName evidence="1">Uncharacterized protein</fullName>
    </submittedName>
</protein>
<organism evidence="1">
    <name type="scientific">marine sediment metagenome</name>
    <dbReference type="NCBI Taxonomy" id="412755"/>
    <lineage>
        <taxon>unclassified sequences</taxon>
        <taxon>metagenomes</taxon>
        <taxon>ecological metagenomes</taxon>
    </lineage>
</organism>
<dbReference type="EMBL" id="BART01009380">
    <property type="protein sequence ID" value="GAG67444.1"/>
    <property type="molecule type" value="Genomic_DNA"/>
</dbReference>